<dbReference type="AlphaFoldDB" id="A0A1Y1JE33"/>
<comment type="caution">
    <text evidence="1">The sequence shown here is derived from an EMBL/GenBank/DDBJ whole genome shotgun (WGS) entry which is preliminary data.</text>
</comment>
<sequence length="122" mass="14876">MNVFRKFCFFSQRRYLGNIVRGPRPNEIAKNLEYAVDFFHRKSHTYQDFKQQCESLRIFIYFGLVGVLSVDLLINPLKSSYWDQFSPMNIMRRFFLFFKNKEDNIFRHNGSSSYEKYMQLIR</sequence>
<dbReference type="OMA" id="QDFKQQC"/>
<evidence type="ECO:0000313" key="1">
    <source>
        <dbReference type="EMBL" id="GAW79477.1"/>
    </source>
</evidence>
<protein>
    <submittedName>
        <fullName evidence="1">Uncharacterized protein</fullName>
    </submittedName>
</protein>
<proteinExistence type="predicted"/>
<gene>
    <name evidence="1" type="ORF">PGO_040770</name>
</gene>
<dbReference type="RefSeq" id="XP_028542066.1">
    <property type="nucleotide sequence ID" value="XM_028686265.1"/>
</dbReference>
<dbReference type="GeneID" id="39746188"/>
<reference evidence="2" key="1">
    <citation type="submission" date="2017-04" db="EMBL/GenBank/DDBJ databases">
        <title>Plasmodium gonderi genome.</title>
        <authorList>
            <person name="Arisue N."/>
            <person name="Honma H."/>
            <person name="Kawai S."/>
            <person name="Tougan T."/>
            <person name="Tanabe K."/>
            <person name="Horii T."/>
        </authorList>
    </citation>
    <scope>NUCLEOTIDE SEQUENCE [LARGE SCALE GENOMIC DNA]</scope>
    <source>
        <strain evidence="2">ATCC 30045</strain>
    </source>
</reference>
<name>A0A1Y1JE33_PLAGO</name>
<organism evidence="1 2">
    <name type="scientific">Plasmodium gonderi</name>
    <dbReference type="NCBI Taxonomy" id="77519"/>
    <lineage>
        <taxon>Eukaryota</taxon>
        <taxon>Sar</taxon>
        <taxon>Alveolata</taxon>
        <taxon>Apicomplexa</taxon>
        <taxon>Aconoidasida</taxon>
        <taxon>Haemosporida</taxon>
        <taxon>Plasmodiidae</taxon>
        <taxon>Plasmodium</taxon>
        <taxon>Plasmodium (Plasmodium)</taxon>
    </lineage>
</organism>
<dbReference type="EMBL" id="BDQF01000004">
    <property type="protein sequence ID" value="GAW79477.1"/>
    <property type="molecule type" value="Genomic_DNA"/>
</dbReference>
<keyword evidence="2" id="KW-1185">Reference proteome</keyword>
<dbReference type="OrthoDB" id="346528at2759"/>
<evidence type="ECO:0000313" key="2">
    <source>
        <dbReference type="Proteomes" id="UP000195521"/>
    </source>
</evidence>
<dbReference type="Proteomes" id="UP000195521">
    <property type="component" value="Unassembled WGS sequence"/>
</dbReference>
<accession>A0A1Y1JE33</accession>